<proteinExistence type="predicted"/>
<organism evidence="1">
    <name type="scientific">bioreactor metagenome</name>
    <dbReference type="NCBI Taxonomy" id="1076179"/>
    <lineage>
        <taxon>unclassified sequences</taxon>
        <taxon>metagenomes</taxon>
        <taxon>ecological metagenomes</taxon>
    </lineage>
</organism>
<name>A0A645BVP8_9ZZZZ</name>
<gene>
    <name evidence="1" type="ORF">SDC9_116112</name>
</gene>
<protein>
    <submittedName>
        <fullName evidence="1">Uncharacterized protein</fullName>
    </submittedName>
</protein>
<dbReference type="EMBL" id="VSSQ01022688">
    <property type="protein sequence ID" value="MPM69168.1"/>
    <property type="molecule type" value="Genomic_DNA"/>
</dbReference>
<evidence type="ECO:0000313" key="1">
    <source>
        <dbReference type="EMBL" id="MPM69168.1"/>
    </source>
</evidence>
<sequence>MRLGLGGAHLLHGGQNGFAHTGIAQIAREHCRAARQHASGAQAVQHILYMGRCEDLALELAVARVVGELHRMHGHGLYAQKLQRQHGSVVAHMAVGDMGLNAENQWGCLRAGHGGSFVSDRDACGKHRAARIK</sequence>
<reference evidence="1" key="1">
    <citation type="submission" date="2019-08" db="EMBL/GenBank/DDBJ databases">
        <authorList>
            <person name="Kucharzyk K."/>
            <person name="Murdoch R.W."/>
            <person name="Higgins S."/>
            <person name="Loffler F."/>
        </authorList>
    </citation>
    <scope>NUCLEOTIDE SEQUENCE</scope>
</reference>
<comment type="caution">
    <text evidence="1">The sequence shown here is derived from an EMBL/GenBank/DDBJ whole genome shotgun (WGS) entry which is preliminary data.</text>
</comment>
<accession>A0A645BVP8</accession>
<dbReference type="AlphaFoldDB" id="A0A645BVP8"/>